<organism evidence="2 3">
    <name type="scientific">Eumeta variegata</name>
    <name type="common">Bagworm moth</name>
    <name type="synonym">Eumeta japonica</name>
    <dbReference type="NCBI Taxonomy" id="151549"/>
    <lineage>
        <taxon>Eukaryota</taxon>
        <taxon>Metazoa</taxon>
        <taxon>Ecdysozoa</taxon>
        <taxon>Arthropoda</taxon>
        <taxon>Hexapoda</taxon>
        <taxon>Insecta</taxon>
        <taxon>Pterygota</taxon>
        <taxon>Neoptera</taxon>
        <taxon>Endopterygota</taxon>
        <taxon>Lepidoptera</taxon>
        <taxon>Glossata</taxon>
        <taxon>Ditrysia</taxon>
        <taxon>Tineoidea</taxon>
        <taxon>Psychidae</taxon>
        <taxon>Oiketicinae</taxon>
        <taxon>Eumeta</taxon>
    </lineage>
</organism>
<evidence type="ECO:0000256" key="1">
    <source>
        <dbReference type="SAM" id="MobiDB-lite"/>
    </source>
</evidence>
<name>A0A4C1TRS7_EUMVA</name>
<keyword evidence="3" id="KW-1185">Reference proteome</keyword>
<evidence type="ECO:0000313" key="2">
    <source>
        <dbReference type="EMBL" id="GBP16648.1"/>
    </source>
</evidence>
<sequence>MKELEWQSRILRRVAAVTAHRVDIAVRRRLHVVSESLGSRLPPPSSINPYPSIKNPIPSHKVSNTLITPMRLRMSIRGVQLSSPDNGSSVSSCRRILSSESSLPPPSRVSRRPPRAGRASNNKLD</sequence>
<dbReference type="EMBL" id="BGZK01000080">
    <property type="protein sequence ID" value="GBP16648.1"/>
    <property type="molecule type" value="Genomic_DNA"/>
</dbReference>
<feature type="compositionally biased region" description="Low complexity" evidence="1">
    <location>
        <begin position="88"/>
        <end position="102"/>
    </location>
</feature>
<feature type="region of interest" description="Disordered" evidence="1">
    <location>
        <begin position="36"/>
        <end position="61"/>
    </location>
</feature>
<feature type="region of interest" description="Disordered" evidence="1">
    <location>
        <begin position="78"/>
        <end position="125"/>
    </location>
</feature>
<comment type="caution">
    <text evidence="2">The sequence shown here is derived from an EMBL/GenBank/DDBJ whole genome shotgun (WGS) entry which is preliminary data.</text>
</comment>
<dbReference type="AlphaFoldDB" id="A0A4C1TRS7"/>
<evidence type="ECO:0000313" key="3">
    <source>
        <dbReference type="Proteomes" id="UP000299102"/>
    </source>
</evidence>
<proteinExistence type="predicted"/>
<feature type="compositionally biased region" description="Low complexity" evidence="1">
    <location>
        <begin position="116"/>
        <end position="125"/>
    </location>
</feature>
<feature type="compositionally biased region" description="Low complexity" evidence="1">
    <location>
        <begin position="47"/>
        <end position="59"/>
    </location>
</feature>
<gene>
    <name evidence="2" type="ORF">EVAR_19437_1</name>
</gene>
<reference evidence="2 3" key="1">
    <citation type="journal article" date="2019" name="Commun. Biol.">
        <title>The bagworm genome reveals a unique fibroin gene that provides high tensile strength.</title>
        <authorList>
            <person name="Kono N."/>
            <person name="Nakamura H."/>
            <person name="Ohtoshi R."/>
            <person name="Tomita M."/>
            <person name="Numata K."/>
            <person name="Arakawa K."/>
        </authorList>
    </citation>
    <scope>NUCLEOTIDE SEQUENCE [LARGE SCALE GENOMIC DNA]</scope>
</reference>
<accession>A0A4C1TRS7</accession>
<dbReference type="Proteomes" id="UP000299102">
    <property type="component" value="Unassembled WGS sequence"/>
</dbReference>
<protein>
    <submittedName>
        <fullName evidence="2">Uncharacterized protein</fullName>
    </submittedName>
</protein>